<accession>A0A835GSL0</accession>
<dbReference type="Proteomes" id="UP000648187">
    <property type="component" value="Unassembled WGS sequence"/>
</dbReference>
<name>A0A835GSL0_SPOEX</name>
<reference evidence="3" key="1">
    <citation type="submission" date="2020-08" db="EMBL/GenBank/DDBJ databases">
        <title>Spodoptera exigua strain:BAW_Kor-Di-RS1 Genome sequencing and assembly.</title>
        <authorList>
            <person name="Kim J."/>
            <person name="Nam H.Y."/>
            <person name="Kwon M."/>
            <person name="Choi J.H."/>
            <person name="Cho S.R."/>
            <person name="Kim G.-H."/>
        </authorList>
    </citation>
    <scope>NUCLEOTIDE SEQUENCE</scope>
    <source>
        <strain evidence="3">BAW_Kor-Di-RS1</strain>
        <tissue evidence="3">Whole-body</tissue>
    </source>
</reference>
<protein>
    <recommendedName>
        <fullName evidence="2">Tc1-like transposase DDE domain-containing protein</fullName>
    </recommendedName>
</protein>
<gene>
    <name evidence="3" type="ORF">HW555_000683</name>
</gene>
<dbReference type="GO" id="GO:0003676">
    <property type="term" value="F:nucleic acid binding"/>
    <property type="evidence" value="ECO:0007669"/>
    <property type="project" value="InterPro"/>
</dbReference>
<dbReference type="Gene3D" id="3.30.420.10">
    <property type="entry name" value="Ribonuclease H-like superfamily/Ribonuclease H"/>
    <property type="match status" value="2"/>
</dbReference>
<dbReference type="InterPro" id="IPR036397">
    <property type="entry name" value="RNaseH_sf"/>
</dbReference>
<sequence>SSFSNYPYLFHALLLPTNSVYGLAGTVCANLATHPSQHIPRTHPSYTSLAHIPRLFCMRKNLAPLSRFHQSCADRGEVNEAILLVLYKHIPRYASSHISGGNAALGETCPKPGKTAVITSCPYKNELISSQNKIPKLNLDHQKKTKKLTTTNGNDNCLYCLEKYGTTRLNEGPMCNGCKGWAHEGCTGYDSEELDDFVSPMTLTEESGLVGKFRSRKSNCRTKTVSRAIGTWFENSRLSLTMIFQIMYAFSEGLTYHQKRKEFSSEDSPQLGALSTKVKRSREESPAPSSSPRLPRPLPVLLCESNTLDEKIENDLQWLRNSSELWSLVEIKWKKTFKYRITLLHKNHNDQTLESYINDYPALRKPRGYIYFEVSVTTLKRIKKEGSAKEGVSNIPGKKRPHKPTLSDLDSFDIDAIRNKINEFYFVRKQVPTLRTLLVELRESIGFNDCRKTLRHLLLSNGYEFKKNKNERKAELRCFVNRNTPGPVYEADELLKENGHEVLRLPPYHCDLNAIELIWSLAKRKVASKNLGLAAAKLERIMKDSFESITSEEWKKMTDHVIHVVNKYKERDRITENNLESFIINVGNSDSSDSNESFQIEVLNSDFDYEIADALGIGRATVIRISKEKYGESLTAVLTEDEDKKLSTQNKKRKKAAPVTNIDDFDAAAILNHIYYSRGELPRLKKLVVPLKDADLFKESLPSLSKILKNIGFSYKKCDKRKIIMERTDIALARVNFLRKVKKNTNWGKLVFFDETWLNANHTVSKVWTDDTARSTNKAPEGKGQRLIITHAGTSSGFVPNCLLAFKSTKTIEYHEEMNFEKYKMWFFKLLENLEGPHYVIMDNAPYHSVQKHKPPISANRKLEIIAWLQEKGIEANETMLKNELLILVGLHKPSTSTYVLDDIATEKGHNVIGLPPYCQYNPIEVIWDQVKGYAARHNTTPPFTANRMLQLLKTAVDNVSAEHWKKVVIKCRKLMEEDWERDVRFDNICEQEFIINLQDCSSDSEIKQVIAIEDNKKIKSRPRQPNVANLDSFDLSAIHNKINEFYCVKKQVPTLRSLLADLRASIGFTGCHETLRQLLTKNVFELKNKNERSLLLKKYELPAKRHKYLKAIDEKQKQGKKLIVYLDKTYVHQNYKVKKSWQGPSSSGVIDKISSGKRHIVVHPGSEKDFVPYALLLFSTKSKMAEMLT</sequence>
<evidence type="ECO:0000259" key="2">
    <source>
        <dbReference type="Pfam" id="PF13358"/>
    </source>
</evidence>
<evidence type="ECO:0000256" key="1">
    <source>
        <dbReference type="SAM" id="MobiDB-lite"/>
    </source>
</evidence>
<proteinExistence type="predicted"/>
<feature type="non-terminal residue" evidence="3">
    <location>
        <position position="1"/>
    </location>
</feature>
<dbReference type="AlphaFoldDB" id="A0A835GSL0"/>
<feature type="domain" description="Tc1-like transposase DDE" evidence="2">
    <location>
        <begin position="750"/>
        <end position="937"/>
    </location>
</feature>
<feature type="region of interest" description="Disordered" evidence="1">
    <location>
        <begin position="261"/>
        <end position="298"/>
    </location>
</feature>
<evidence type="ECO:0000313" key="4">
    <source>
        <dbReference type="Proteomes" id="UP000648187"/>
    </source>
</evidence>
<comment type="caution">
    <text evidence="3">The sequence shown here is derived from an EMBL/GenBank/DDBJ whole genome shotgun (WGS) entry which is preliminary data.</text>
</comment>
<evidence type="ECO:0000313" key="3">
    <source>
        <dbReference type="EMBL" id="KAF9423974.1"/>
    </source>
</evidence>
<dbReference type="PANTHER" id="PTHR33939:SF1">
    <property type="entry name" value="DUF4371 DOMAIN-CONTAINING PROTEIN"/>
    <property type="match status" value="1"/>
</dbReference>
<organism evidence="3 4">
    <name type="scientific">Spodoptera exigua</name>
    <name type="common">Beet armyworm</name>
    <name type="synonym">Noctua fulgens</name>
    <dbReference type="NCBI Taxonomy" id="7107"/>
    <lineage>
        <taxon>Eukaryota</taxon>
        <taxon>Metazoa</taxon>
        <taxon>Ecdysozoa</taxon>
        <taxon>Arthropoda</taxon>
        <taxon>Hexapoda</taxon>
        <taxon>Insecta</taxon>
        <taxon>Pterygota</taxon>
        <taxon>Neoptera</taxon>
        <taxon>Endopterygota</taxon>
        <taxon>Lepidoptera</taxon>
        <taxon>Glossata</taxon>
        <taxon>Ditrysia</taxon>
        <taxon>Noctuoidea</taxon>
        <taxon>Noctuidae</taxon>
        <taxon>Amphipyrinae</taxon>
        <taxon>Spodoptera</taxon>
    </lineage>
</organism>
<dbReference type="PANTHER" id="PTHR33939">
    <property type="entry name" value="PROTEIN CBG22215"/>
    <property type="match status" value="1"/>
</dbReference>
<dbReference type="InterPro" id="IPR038717">
    <property type="entry name" value="Tc1-like_DDE_dom"/>
</dbReference>
<dbReference type="EMBL" id="JACKWZ010000005">
    <property type="protein sequence ID" value="KAF9423974.1"/>
    <property type="molecule type" value="Genomic_DNA"/>
</dbReference>
<keyword evidence="4" id="KW-1185">Reference proteome</keyword>
<dbReference type="Pfam" id="PF13358">
    <property type="entry name" value="DDE_3"/>
    <property type="match status" value="1"/>
</dbReference>